<dbReference type="Gene3D" id="1.20.144.10">
    <property type="entry name" value="Phosphatidic acid phosphatase type 2/haloperoxidase"/>
    <property type="match status" value="1"/>
</dbReference>
<protein>
    <submittedName>
        <fullName evidence="2">PAP2 family protein</fullName>
    </submittedName>
</protein>
<dbReference type="InterPro" id="IPR036938">
    <property type="entry name" value="PAP2/HPO_sf"/>
</dbReference>
<dbReference type="InterPro" id="IPR000326">
    <property type="entry name" value="PAP2/HPO"/>
</dbReference>
<dbReference type="EMBL" id="QOVW01000077">
    <property type="protein sequence ID" value="RDB35703.1"/>
    <property type="molecule type" value="Genomic_DNA"/>
</dbReference>
<reference evidence="2" key="1">
    <citation type="submission" date="2018-04" db="EMBL/GenBank/DDBJ databases">
        <title>Draft genome sequence of the Candidatus Spirobacillus cienkowskii, a pathogen of freshwater Daphnia species, reconstructed from hemolymph metagenomic reads.</title>
        <authorList>
            <person name="Bresciani L."/>
            <person name="Lemos L.N."/>
            <person name="Wale N."/>
            <person name="Lin J.Y."/>
            <person name="Fernandes G.R."/>
            <person name="Duffy M.A."/>
            <person name="Rodrigues J.M."/>
        </authorList>
    </citation>
    <scope>NUCLEOTIDE SEQUENCE [LARGE SCALE GENOMIC DNA]</scope>
    <source>
        <strain evidence="2">Binning01</strain>
    </source>
</reference>
<dbReference type="PANTHER" id="PTHR14969:SF13">
    <property type="entry name" value="AT30094P"/>
    <property type="match status" value="1"/>
</dbReference>
<dbReference type="Pfam" id="PF01569">
    <property type="entry name" value="PAP2"/>
    <property type="match status" value="1"/>
</dbReference>
<evidence type="ECO:0000313" key="2">
    <source>
        <dbReference type="EMBL" id="RDB35703.1"/>
    </source>
</evidence>
<organism evidence="2 3">
    <name type="scientific">Spirobacillus cienkowskii</name>
    <dbReference type="NCBI Taxonomy" id="495820"/>
    <lineage>
        <taxon>Bacteria</taxon>
        <taxon>Pseudomonadati</taxon>
        <taxon>Bdellovibrionota</taxon>
        <taxon>Oligoflexia</taxon>
        <taxon>Silvanigrellales</taxon>
        <taxon>Spirobacillus</taxon>
    </lineage>
</organism>
<dbReference type="PANTHER" id="PTHR14969">
    <property type="entry name" value="SPHINGOSINE-1-PHOSPHATE PHOSPHOHYDROLASE"/>
    <property type="match status" value="1"/>
</dbReference>
<dbReference type="CDD" id="cd01610">
    <property type="entry name" value="PAP2_like"/>
    <property type="match status" value="1"/>
</dbReference>
<proteinExistence type="predicted"/>
<name>A0A369KVC8_9BACT</name>
<dbReference type="SMART" id="SM00014">
    <property type="entry name" value="acidPPc"/>
    <property type="match status" value="1"/>
</dbReference>
<dbReference type="SUPFAM" id="SSF48317">
    <property type="entry name" value="Acid phosphatase/Vanadium-dependent haloperoxidase"/>
    <property type="match status" value="1"/>
</dbReference>
<feature type="domain" description="Phosphatidic acid phosphatase type 2/haloperoxidase" evidence="1">
    <location>
        <begin position="105"/>
        <end position="224"/>
    </location>
</feature>
<comment type="caution">
    <text evidence="2">The sequence shown here is derived from an EMBL/GenBank/DDBJ whole genome shotgun (WGS) entry which is preliminary data.</text>
</comment>
<gene>
    <name evidence="2" type="ORF">DCC88_08730</name>
</gene>
<evidence type="ECO:0000259" key="1">
    <source>
        <dbReference type="SMART" id="SM00014"/>
    </source>
</evidence>
<accession>A0A369KVC8</accession>
<sequence length="267" mass="30037">MIDVPPPPVPSFSEDSLSHYSFNPGYWKQDIFTLPLEVFLIASINSYYTPRSKSLWPFTNETANLEPLPTTLPREKLFPYSLGVATLILGGLSLSQENFAVGSHIRGWLHAQLLTEIATSSAKIIFQRKRPFYDYPKGQNEQNSDDSRFSFFSGHASHAFAFASYSSLLLFQYSKSDILNWSYAIFAHSTAAWVAKSRVTDHAHNVSDVVIGGIVGATLAASVFFRVEKVQELLQKKNSKLNLEVYPFVFNDDTKITWYGANVSFQL</sequence>
<keyword evidence="3" id="KW-1185">Reference proteome</keyword>
<evidence type="ECO:0000313" key="3">
    <source>
        <dbReference type="Proteomes" id="UP000253934"/>
    </source>
</evidence>
<dbReference type="Proteomes" id="UP000253934">
    <property type="component" value="Unassembled WGS sequence"/>
</dbReference>
<dbReference type="RefSeq" id="WP_338635432.1">
    <property type="nucleotide sequence ID" value="NZ_CP146516.1"/>
</dbReference>
<dbReference type="AlphaFoldDB" id="A0A369KVC8"/>